<organism evidence="2 3">
    <name type="scientific">Trichococcus palustris</name>
    <dbReference type="NCBI Taxonomy" id="140314"/>
    <lineage>
        <taxon>Bacteria</taxon>
        <taxon>Bacillati</taxon>
        <taxon>Bacillota</taxon>
        <taxon>Bacilli</taxon>
        <taxon>Lactobacillales</taxon>
        <taxon>Carnobacteriaceae</taxon>
        <taxon>Trichococcus</taxon>
    </lineage>
</organism>
<dbReference type="Pfam" id="PF11823">
    <property type="entry name" value="Se_S_carrier"/>
    <property type="match status" value="1"/>
</dbReference>
<dbReference type="Proteomes" id="UP000242754">
    <property type="component" value="Unassembled WGS sequence"/>
</dbReference>
<evidence type="ECO:0000313" key="3">
    <source>
        <dbReference type="Proteomes" id="UP000242754"/>
    </source>
</evidence>
<protein>
    <recommendedName>
        <fullName evidence="1">Putative Se/S carrier protein-like domain-containing protein</fullName>
    </recommendedName>
</protein>
<accession>A0A143YG62</accession>
<dbReference type="STRING" id="140314.SAMN04488076_11237"/>
<sequence length="90" mass="9848">MIDRRHYGIIAFPTSQAAAAAEASVLAAGYACRLIPMPEQLSAGCGLVLQTILAELSEIRMLLSGQNVSLDGCYEVRFENRKKFVTEWEG</sequence>
<reference evidence="2 3" key="1">
    <citation type="submission" date="2016-02" db="EMBL/GenBank/DDBJ databases">
        <authorList>
            <person name="Wen L."/>
            <person name="He K."/>
            <person name="Yang H."/>
        </authorList>
    </citation>
    <scope>NUCLEOTIDE SEQUENCE [LARGE SCALE GENOMIC DNA]</scope>
    <source>
        <strain evidence="2">Trichococcus palustris</strain>
    </source>
</reference>
<name>A0A143YG62_9LACT</name>
<evidence type="ECO:0000259" key="1">
    <source>
        <dbReference type="Pfam" id="PF11823"/>
    </source>
</evidence>
<dbReference type="AlphaFoldDB" id="A0A143YG62"/>
<dbReference type="OrthoDB" id="3192849at2"/>
<dbReference type="EMBL" id="FJNE01000003">
    <property type="protein sequence ID" value="CZQ89914.1"/>
    <property type="molecule type" value="Genomic_DNA"/>
</dbReference>
<dbReference type="InterPro" id="IPR021778">
    <property type="entry name" value="Se/S_carrier-like"/>
</dbReference>
<proteinExistence type="predicted"/>
<feature type="domain" description="Putative Se/S carrier protein-like" evidence="1">
    <location>
        <begin position="7"/>
        <end position="75"/>
    </location>
</feature>
<gene>
    <name evidence="2" type="ORF">Tpal_1194</name>
</gene>
<keyword evidence="3" id="KW-1185">Reference proteome</keyword>
<evidence type="ECO:0000313" key="2">
    <source>
        <dbReference type="EMBL" id="CZQ89914.1"/>
    </source>
</evidence>
<dbReference type="RefSeq" id="WP_087032503.1">
    <property type="nucleotide sequence ID" value="NZ_FJNE01000003.1"/>
</dbReference>